<dbReference type="Gene3D" id="3.30.420.10">
    <property type="entry name" value="Ribonuclease H-like superfamily/Ribonuclease H"/>
    <property type="match status" value="1"/>
</dbReference>
<keyword evidence="14" id="KW-0460">Magnesium</keyword>
<evidence type="ECO:0000256" key="11">
    <source>
        <dbReference type="ARBA" id="ARBA00022750"/>
    </source>
</evidence>
<reference evidence="28" key="1">
    <citation type="submission" date="2018-06" db="EMBL/GenBank/DDBJ databases">
        <authorList>
            <person name="Guldener U."/>
        </authorList>
    </citation>
    <scope>NUCLEOTIDE SEQUENCE [LARGE SCALE GENOMIC DNA]</scope>
    <source>
        <strain evidence="28">UTAD17</strain>
    </source>
</reference>
<comment type="function">
    <text evidence="23">Integrase (IN) targets the VLP to the nucleus, where a subparticle preintegration complex (PIC) containing at least integrase and the newly synthesized dsDNA copy of the retrotransposon must transit the nuclear membrane. Once in the nucleus, integrase performs the integration of the dsDNA into the host genome.</text>
</comment>
<evidence type="ECO:0000256" key="3">
    <source>
        <dbReference type="ARBA" id="ARBA00004496"/>
    </source>
</evidence>
<dbReference type="InterPro" id="IPR056924">
    <property type="entry name" value="SH3_Tf2-1"/>
</dbReference>
<dbReference type="InterPro" id="IPR001584">
    <property type="entry name" value="Integrase_cat-core"/>
</dbReference>
<evidence type="ECO:0000256" key="19">
    <source>
        <dbReference type="ARBA" id="ARBA00023125"/>
    </source>
</evidence>
<evidence type="ECO:0000256" key="23">
    <source>
        <dbReference type="ARBA" id="ARBA00025615"/>
    </source>
</evidence>
<dbReference type="InterPro" id="IPR050951">
    <property type="entry name" value="Retrovirus_Pol_polyprotein"/>
</dbReference>
<dbReference type="EMBL" id="UFAJ01000676">
    <property type="protein sequence ID" value="SSD61377.1"/>
    <property type="molecule type" value="Genomic_DNA"/>
</dbReference>
<dbReference type="SUPFAM" id="SSF50630">
    <property type="entry name" value="Acid proteases"/>
    <property type="match status" value="1"/>
</dbReference>
<keyword evidence="19" id="KW-0238">DNA-binding</keyword>
<evidence type="ECO:0000256" key="15">
    <source>
        <dbReference type="ARBA" id="ARBA00022884"/>
    </source>
</evidence>
<dbReference type="InterPro" id="IPR043128">
    <property type="entry name" value="Rev_trsase/Diguanyl_cyclase"/>
</dbReference>
<evidence type="ECO:0000256" key="22">
    <source>
        <dbReference type="ARBA" id="ARBA00025590"/>
    </source>
</evidence>
<dbReference type="GO" id="GO:0006310">
    <property type="term" value="P:DNA recombination"/>
    <property type="evidence" value="ECO:0007669"/>
    <property type="project" value="UniProtKB-KW"/>
</dbReference>
<keyword evidence="21" id="KW-0539">Nucleus</keyword>
<keyword evidence="16" id="KW-0229">DNA integration</keyword>
<feature type="region of interest" description="Disordered" evidence="24">
    <location>
        <begin position="185"/>
        <end position="224"/>
    </location>
</feature>
<evidence type="ECO:0000256" key="2">
    <source>
        <dbReference type="ARBA" id="ARBA00004123"/>
    </source>
</evidence>
<dbReference type="Pfam" id="PF17921">
    <property type="entry name" value="Integrase_H2C2"/>
    <property type="match status" value="1"/>
</dbReference>
<keyword evidence="15" id="KW-0694">RNA-binding</keyword>
<sequence length="1435" mass="166768">MYLDLNKMRQTKSVMEYTDKFEKTRLLLPIDFVSEKALIVTFIAGLKKDICRELRIRDPQTLREAEEMAWRADNLGSKTNNVNWYDTPTSTSNDPDAMEIDAMQSKYMNRNSSSGRRNYNNSERWDYNNRNRQIKDYVMNVVIQDTTLLNVQRVKRETRVLPRLRDIELNCLNTQKNRKTIARFTKKEKKQQENYKNNKKLLQKKKKNNNNNYNQSLQRPEPNSIKSLYQGHVEFAYADPEELGKFEQYYNEDEEEVFYDANSQLPATNDTKAEGIETGTDEQLSTAGIEKDTNPIVEIDDRDEVMDRMRERLKERKNSRIYPLIMKTPKIGRRREVELLLNDATLATVLMDTGAPTSVISRNLVEIIGLEVSKAPFQSISGAIKGTKEGTNKATTVRFTINDKEYKIDAYILDTINNKVIVGNPILETNPELLNIETEDKEQLNELLEVTIETKENKTWNFIPEWLRKKFRDIVGTKLLPETHKLVNVHHEIILKDPERLPKMQPYRSTPKLEEEARKMVDSLLSDGYIEESKAPIASPIIMVKKKSGDYRLCVDYRMLNKNTEPDLFPLPLLDTIFAKLGSSKIFTTLDLLNGYYQIPMKKEHKPLTSFVTPFGKYQFTVMPFGLRNAPSTFARLMSDIFRDLKFVCIYLDDILIHSDNTEEHWKHLETVLQRLKDHGLVAKRSKCYFAQRKVVFLGHEISSDGIRPLQGKTDAIKNLIVTQDIKSVQRFLGMINFYRRFIPRCSHIAKPLVEFTAKKTEWSDEQTQSVETLKKALGSPPILVPYTPKCYMRLTTDASYDGLGAVLEKLENNKLIGVIGYFSKSLQGAQKNYPPGELELLAIIEALNHFRYLLHGNHFELRTDHISLLSLQNKKEPSRRISRWLDMLSEYDFTLTYLKGTMNHIADTLSRDSKSLEVDTIDAKSWLELYENDPWCAAVLHGMKHIDNVNTEGMDLHLFKKYQKKWTSSRQFQEAYTIDKDNFLYYKDRLCVPQKARNSVLEYYHDNAILGGHFGADITFHKIAKDYYWPSLYSNIQDYVAHCYNCQVMKQHRRASQGLLQSLDVPKGRWSHITIDFASGLPLTFRQNDFILIVVDRFSKRCHFIPCKSTTGSIELINLLFKHVFAYHGFPRFITSDKDIRMMSTAYKELVKRLGIQLKMSSSNHPQTDGQTERVIQVLGRMLKSYCSVHHQQWDNFLPILEFCYNSTYLSSIRAAPFEVDLGYIPNKPQIFTEGESSAQNDSAVELAKKLKAIELRTKDFLAANAENNEVAKNNKRIQIILEPGQHVLVHRDAYFVKGKYWKIQPIYLGPFKVVKKINDNAYEIDLPSTKKTHRVINIEWLKEFKHDPDRYPKHPPRTEKEMEFRLTEIVSVIGITEDKTKLYAKFSDVDPTLSVEIPLRIFNKLPDYRKTALLANFKQLWKHSVSEEEDVVI</sequence>
<name>A0A376B9P2_9ASCO</name>
<evidence type="ECO:0000256" key="20">
    <source>
        <dbReference type="ARBA" id="ARBA00023172"/>
    </source>
</evidence>
<dbReference type="SUPFAM" id="SSF56672">
    <property type="entry name" value="DNA/RNA polymerases"/>
    <property type="match status" value="1"/>
</dbReference>
<comment type="catalytic activity">
    <reaction evidence="1">
        <text>Endonucleolytic cleavage to 5'-phosphomonoester.</text>
        <dbReference type="EC" id="3.1.26.4"/>
    </reaction>
</comment>
<dbReference type="PANTHER" id="PTHR37984:SF5">
    <property type="entry name" value="PROTEIN NYNRIN-LIKE"/>
    <property type="match status" value="1"/>
</dbReference>
<evidence type="ECO:0000256" key="8">
    <source>
        <dbReference type="ARBA" id="ARBA00022695"/>
    </source>
</evidence>
<gene>
    <name evidence="27" type="ORF">SCODWIG_03138</name>
</gene>
<dbReference type="Pfam" id="PF00078">
    <property type="entry name" value="RVT_1"/>
    <property type="match status" value="1"/>
</dbReference>
<feature type="domain" description="Integrase catalytic" evidence="26">
    <location>
        <begin position="1063"/>
        <end position="1226"/>
    </location>
</feature>
<evidence type="ECO:0000256" key="21">
    <source>
        <dbReference type="ARBA" id="ARBA00023242"/>
    </source>
</evidence>
<dbReference type="Proteomes" id="UP000262825">
    <property type="component" value="Unassembled WGS sequence"/>
</dbReference>
<keyword evidence="6" id="KW-0645">Protease</keyword>
<keyword evidence="11" id="KW-0064">Aspartyl protease</keyword>
<dbReference type="Pfam" id="PF24626">
    <property type="entry name" value="SH3_Tf2-1"/>
    <property type="match status" value="1"/>
</dbReference>
<dbReference type="CDD" id="cd01647">
    <property type="entry name" value="RT_LTR"/>
    <property type="match status" value="1"/>
</dbReference>
<feature type="compositionally biased region" description="Basic residues" evidence="24">
    <location>
        <begin position="197"/>
        <end position="208"/>
    </location>
</feature>
<evidence type="ECO:0000256" key="18">
    <source>
        <dbReference type="ARBA" id="ARBA00022932"/>
    </source>
</evidence>
<dbReference type="InterPro" id="IPR043502">
    <property type="entry name" value="DNA/RNA_pol_sf"/>
</dbReference>
<keyword evidence="12" id="KW-0255">Endonuclease</keyword>
<evidence type="ECO:0000256" key="1">
    <source>
        <dbReference type="ARBA" id="ARBA00000077"/>
    </source>
</evidence>
<dbReference type="PROSITE" id="PS50994">
    <property type="entry name" value="INTEGRASE"/>
    <property type="match status" value="1"/>
</dbReference>
<dbReference type="GO" id="GO:0005634">
    <property type="term" value="C:nucleus"/>
    <property type="evidence" value="ECO:0007669"/>
    <property type="project" value="UniProtKB-SubCell"/>
</dbReference>
<dbReference type="EC" id="2.7.7.49" evidence="4"/>
<dbReference type="InterPro" id="IPR036397">
    <property type="entry name" value="RNaseH_sf"/>
</dbReference>
<accession>A0A376B9P2</accession>
<keyword evidence="8" id="KW-0548">Nucleotidyltransferase</keyword>
<dbReference type="Gene3D" id="3.30.70.270">
    <property type="match status" value="2"/>
</dbReference>
<keyword evidence="28" id="KW-1185">Reference proteome</keyword>
<dbReference type="InterPro" id="IPR021109">
    <property type="entry name" value="Peptidase_aspartic_dom_sf"/>
</dbReference>
<evidence type="ECO:0000313" key="27">
    <source>
        <dbReference type="EMBL" id="SSD61377.1"/>
    </source>
</evidence>
<dbReference type="GO" id="GO:0004523">
    <property type="term" value="F:RNA-DNA hybrid ribonuclease activity"/>
    <property type="evidence" value="ECO:0007669"/>
    <property type="project" value="UniProtKB-EC"/>
</dbReference>
<evidence type="ECO:0000256" key="5">
    <source>
        <dbReference type="ARBA" id="ARBA00022490"/>
    </source>
</evidence>
<evidence type="ECO:0000256" key="9">
    <source>
        <dbReference type="ARBA" id="ARBA00022722"/>
    </source>
</evidence>
<dbReference type="InterPro" id="IPR012337">
    <property type="entry name" value="RNaseH-like_sf"/>
</dbReference>
<keyword evidence="20" id="KW-0233">DNA recombination</keyword>
<dbReference type="Gene3D" id="3.10.10.10">
    <property type="entry name" value="HIV Type 1 Reverse Transcriptase, subunit A, domain 1"/>
    <property type="match status" value="1"/>
</dbReference>
<evidence type="ECO:0000256" key="16">
    <source>
        <dbReference type="ARBA" id="ARBA00022908"/>
    </source>
</evidence>
<evidence type="ECO:0000256" key="7">
    <source>
        <dbReference type="ARBA" id="ARBA00022679"/>
    </source>
</evidence>
<comment type="subcellular location">
    <subcellularLocation>
        <location evidence="3">Cytoplasm</location>
    </subcellularLocation>
    <subcellularLocation>
        <location evidence="2">Nucleus</location>
    </subcellularLocation>
</comment>
<dbReference type="InterPro" id="IPR000477">
    <property type="entry name" value="RT_dom"/>
</dbReference>
<evidence type="ECO:0000256" key="24">
    <source>
        <dbReference type="SAM" id="MobiDB-lite"/>
    </source>
</evidence>
<evidence type="ECO:0000256" key="17">
    <source>
        <dbReference type="ARBA" id="ARBA00022918"/>
    </source>
</evidence>
<dbReference type="InterPro" id="IPR045358">
    <property type="entry name" value="Ty3_capsid"/>
</dbReference>
<evidence type="ECO:0000259" key="25">
    <source>
        <dbReference type="PROSITE" id="PS50878"/>
    </source>
</evidence>
<dbReference type="SUPFAM" id="SSF53098">
    <property type="entry name" value="Ribonuclease H-like"/>
    <property type="match status" value="1"/>
</dbReference>
<keyword evidence="7" id="KW-0808">Transferase</keyword>
<dbReference type="GO" id="GO:0005737">
    <property type="term" value="C:cytoplasm"/>
    <property type="evidence" value="ECO:0007669"/>
    <property type="project" value="UniProtKB-SubCell"/>
</dbReference>
<keyword evidence="17" id="KW-0695">RNA-directed DNA polymerase</keyword>
<evidence type="ECO:0000256" key="6">
    <source>
        <dbReference type="ARBA" id="ARBA00022670"/>
    </source>
</evidence>
<keyword evidence="18" id="KW-0239">DNA-directed DNA polymerase</keyword>
<dbReference type="InterPro" id="IPR041373">
    <property type="entry name" value="RT_RNaseH"/>
</dbReference>
<dbReference type="GO" id="GO:0015074">
    <property type="term" value="P:DNA integration"/>
    <property type="evidence" value="ECO:0007669"/>
    <property type="project" value="UniProtKB-KW"/>
</dbReference>
<dbReference type="GO" id="GO:0003964">
    <property type="term" value="F:RNA-directed DNA polymerase activity"/>
    <property type="evidence" value="ECO:0007669"/>
    <property type="project" value="UniProtKB-KW"/>
</dbReference>
<evidence type="ECO:0000256" key="13">
    <source>
        <dbReference type="ARBA" id="ARBA00022801"/>
    </source>
</evidence>
<dbReference type="GO" id="GO:0003887">
    <property type="term" value="F:DNA-directed DNA polymerase activity"/>
    <property type="evidence" value="ECO:0007669"/>
    <property type="project" value="UniProtKB-KW"/>
</dbReference>
<proteinExistence type="predicted"/>
<dbReference type="GO" id="GO:0006508">
    <property type="term" value="P:proteolysis"/>
    <property type="evidence" value="ECO:0007669"/>
    <property type="project" value="UniProtKB-KW"/>
</dbReference>
<dbReference type="GO" id="GO:0046872">
    <property type="term" value="F:metal ion binding"/>
    <property type="evidence" value="ECO:0007669"/>
    <property type="project" value="UniProtKB-KW"/>
</dbReference>
<dbReference type="PANTHER" id="PTHR37984">
    <property type="entry name" value="PROTEIN CBG26694"/>
    <property type="match status" value="1"/>
</dbReference>
<dbReference type="GO" id="GO:0003677">
    <property type="term" value="F:DNA binding"/>
    <property type="evidence" value="ECO:0007669"/>
    <property type="project" value="UniProtKB-KW"/>
</dbReference>
<dbReference type="Gene3D" id="1.10.340.70">
    <property type="match status" value="1"/>
</dbReference>
<keyword evidence="5" id="KW-0963">Cytoplasm</keyword>
<keyword evidence="10" id="KW-0479">Metal-binding</keyword>
<keyword evidence="13" id="KW-0378">Hydrolase</keyword>
<evidence type="ECO:0000256" key="4">
    <source>
        <dbReference type="ARBA" id="ARBA00012493"/>
    </source>
</evidence>
<evidence type="ECO:0000256" key="12">
    <source>
        <dbReference type="ARBA" id="ARBA00022759"/>
    </source>
</evidence>
<evidence type="ECO:0000256" key="10">
    <source>
        <dbReference type="ARBA" id="ARBA00022723"/>
    </source>
</evidence>
<comment type="function">
    <text evidence="22">Reverse transcriptase/ribonuclease H (RT) is a multifunctional enzyme that catalyzes the conversion of the retro-elements RNA genome into dsDNA within the VLP. The enzyme displays a DNA polymerase activity that can copy either DNA or RNA templates, and a ribonuclease H (RNase H) activity that cleaves the RNA strand of RNA-DNA heteroduplexes during plus-strand synthesis and hydrolyzes RNA primers. The conversion leads to a linear dsDNA copy of the retrotransposon that includes long terminal repeats (LTRs) at both ends.</text>
</comment>
<keyword evidence="9" id="KW-0540">Nuclease</keyword>
<dbReference type="Pfam" id="PF19259">
    <property type="entry name" value="Ty3_capsid"/>
    <property type="match status" value="1"/>
</dbReference>
<dbReference type="CDD" id="cd09274">
    <property type="entry name" value="RNase_HI_RT_Ty3"/>
    <property type="match status" value="1"/>
</dbReference>
<dbReference type="GO" id="GO:0004190">
    <property type="term" value="F:aspartic-type endopeptidase activity"/>
    <property type="evidence" value="ECO:0007669"/>
    <property type="project" value="UniProtKB-KW"/>
</dbReference>
<organism evidence="27 28">
    <name type="scientific">Saccharomycodes ludwigii</name>
    <dbReference type="NCBI Taxonomy" id="36035"/>
    <lineage>
        <taxon>Eukaryota</taxon>
        <taxon>Fungi</taxon>
        <taxon>Dikarya</taxon>
        <taxon>Ascomycota</taxon>
        <taxon>Saccharomycotina</taxon>
        <taxon>Saccharomycetes</taxon>
        <taxon>Saccharomycodales</taxon>
        <taxon>Saccharomycodaceae</taxon>
        <taxon>Saccharomycodes</taxon>
    </lineage>
</organism>
<evidence type="ECO:0000259" key="26">
    <source>
        <dbReference type="PROSITE" id="PS50994"/>
    </source>
</evidence>
<dbReference type="InterPro" id="IPR024650">
    <property type="entry name" value="Peptidase_A2B"/>
</dbReference>
<feature type="domain" description="Reverse transcriptase" evidence="25">
    <location>
        <begin position="525"/>
        <end position="702"/>
    </location>
</feature>
<dbReference type="CDD" id="cd00303">
    <property type="entry name" value="retropepsin_like"/>
    <property type="match status" value="1"/>
</dbReference>
<dbReference type="FunFam" id="1.10.340.70:FF:000001">
    <property type="entry name" value="Retrovirus-related Pol polyprotein from transposon gypsy-like Protein"/>
    <property type="match status" value="1"/>
</dbReference>
<dbReference type="PROSITE" id="PS50878">
    <property type="entry name" value="RT_POL"/>
    <property type="match status" value="1"/>
</dbReference>
<dbReference type="Pfam" id="PF12384">
    <property type="entry name" value="Peptidase_A2B"/>
    <property type="match status" value="1"/>
</dbReference>
<evidence type="ECO:0000256" key="14">
    <source>
        <dbReference type="ARBA" id="ARBA00022842"/>
    </source>
</evidence>
<dbReference type="InterPro" id="IPR041588">
    <property type="entry name" value="Integrase_H2C2"/>
</dbReference>
<dbReference type="VEuPathDB" id="FungiDB:SCODWIG_03138"/>
<dbReference type="GO" id="GO:0003723">
    <property type="term" value="F:RNA binding"/>
    <property type="evidence" value="ECO:0007669"/>
    <property type="project" value="UniProtKB-KW"/>
</dbReference>
<dbReference type="Gene3D" id="2.40.70.10">
    <property type="entry name" value="Acid Proteases"/>
    <property type="match status" value="1"/>
</dbReference>
<protein>
    <recommendedName>
        <fullName evidence="4">RNA-directed DNA polymerase</fullName>
        <ecNumber evidence="4">2.7.7.49</ecNumber>
    </recommendedName>
</protein>
<evidence type="ECO:0000313" key="28">
    <source>
        <dbReference type="Proteomes" id="UP000262825"/>
    </source>
</evidence>
<dbReference type="Pfam" id="PF17917">
    <property type="entry name" value="RT_RNaseH"/>
    <property type="match status" value="1"/>
</dbReference>